<dbReference type="Proteomes" id="UP000432464">
    <property type="component" value="Unassembled WGS sequence"/>
</dbReference>
<sequence>MSSNSQWSVQAIIASIEREKRRTEEAELVTEEIPVVGYSVRGLWACYSDPGELTAAQAHTAMQLHLECGVDTCWVRWRARAALVAARRMILDPRADRTPSRASRSLFTLWRAVVLACGAVLVGGRHALR</sequence>
<feature type="transmembrane region" description="Helical" evidence="1">
    <location>
        <begin position="109"/>
        <end position="128"/>
    </location>
</feature>
<dbReference type="RefSeq" id="WP_154791902.1">
    <property type="nucleotide sequence ID" value="NZ_WMBB01000028.1"/>
</dbReference>
<evidence type="ECO:0000313" key="2">
    <source>
        <dbReference type="EMBL" id="MTE17488.1"/>
    </source>
</evidence>
<keyword evidence="1" id="KW-1133">Transmembrane helix</keyword>
<keyword evidence="1" id="KW-0472">Membrane</keyword>
<dbReference type="EMBL" id="WMBB01000028">
    <property type="protein sequence ID" value="MTE17488.1"/>
    <property type="molecule type" value="Genomic_DNA"/>
</dbReference>
<accession>A0A6I3L7V6</accession>
<keyword evidence="3" id="KW-1185">Reference proteome</keyword>
<name>A0A6I3L7V6_9NOCA</name>
<dbReference type="AlphaFoldDB" id="A0A6I3L7V6"/>
<organism evidence="2 3">
    <name type="scientific">Nocardia aurantiaca</name>
    <dbReference type="NCBI Taxonomy" id="2675850"/>
    <lineage>
        <taxon>Bacteria</taxon>
        <taxon>Bacillati</taxon>
        <taxon>Actinomycetota</taxon>
        <taxon>Actinomycetes</taxon>
        <taxon>Mycobacteriales</taxon>
        <taxon>Nocardiaceae</taxon>
        <taxon>Nocardia</taxon>
    </lineage>
</organism>
<reference evidence="2 3" key="1">
    <citation type="submission" date="2019-11" db="EMBL/GenBank/DDBJ databases">
        <title>Nocardia sp. nov. CT2-14 isolated from soil.</title>
        <authorList>
            <person name="Kanchanasin P."/>
            <person name="Tanasupawat S."/>
            <person name="Yuki M."/>
            <person name="Kudo T."/>
        </authorList>
    </citation>
    <scope>NUCLEOTIDE SEQUENCE [LARGE SCALE GENOMIC DNA]</scope>
    <source>
        <strain evidence="2 3">CT2-14</strain>
    </source>
</reference>
<proteinExistence type="predicted"/>
<evidence type="ECO:0000256" key="1">
    <source>
        <dbReference type="SAM" id="Phobius"/>
    </source>
</evidence>
<comment type="caution">
    <text evidence="2">The sequence shown here is derived from an EMBL/GenBank/DDBJ whole genome shotgun (WGS) entry which is preliminary data.</text>
</comment>
<protein>
    <submittedName>
        <fullName evidence="2">Uncharacterized protein</fullName>
    </submittedName>
</protein>
<keyword evidence="1" id="KW-0812">Transmembrane</keyword>
<gene>
    <name evidence="2" type="ORF">GLP40_32735</name>
</gene>
<evidence type="ECO:0000313" key="3">
    <source>
        <dbReference type="Proteomes" id="UP000432464"/>
    </source>
</evidence>